<evidence type="ECO:0000313" key="2">
    <source>
        <dbReference type="EMBL" id="GBP54423.1"/>
    </source>
</evidence>
<dbReference type="AlphaFoldDB" id="A0A4C1WU56"/>
<dbReference type="EMBL" id="BGZK01000647">
    <property type="protein sequence ID" value="GBP54423.1"/>
    <property type="molecule type" value="Genomic_DNA"/>
</dbReference>
<sequence length="167" mass="17870">MHIPVFSMARLMPFHEASMEYFCLAVSGRRGSQGGGGGGPSASAPRRPPRAAPTPPAFPAGTPSHSAQQSHTISHSNRSLCYVTSGTTAAGESRYITRYHSRCDRSDAVRYWISPITGVTGTVTIAGRPWSFTAPLHITASGLALRPERRSRHGANRGRRSATLILS</sequence>
<accession>A0A4C1WU56</accession>
<comment type="caution">
    <text evidence="2">The sequence shown here is derived from an EMBL/GenBank/DDBJ whole genome shotgun (WGS) entry which is preliminary data.</text>
</comment>
<dbReference type="Proteomes" id="UP000299102">
    <property type="component" value="Unassembled WGS sequence"/>
</dbReference>
<feature type="region of interest" description="Disordered" evidence="1">
    <location>
        <begin position="32"/>
        <end position="73"/>
    </location>
</feature>
<organism evidence="2 3">
    <name type="scientific">Eumeta variegata</name>
    <name type="common">Bagworm moth</name>
    <name type="synonym">Eumeta japonica</name>
    <dbReference type="NCBI Taxonomy" id="151549"/>
    <lineage>
        <taxon>Eukaryota</taxon>
        <taxon>Metazoa</taxon>
        <taxon>Ecdysozoa</taxon>
        <taxon>Arthropoda</taxon>
        <taxon>Hexapoda</taxon>
        <taxon>Insecta</taxon>
        <taxon>Pterygota</taxon>
        <taxon>Neoptera</taxon>
        <taxon>Endopterygota</taxon>
        <taxon>Lepidoptera</taxon>
        <taxon>Glossata</taxon>
        <taxon>Ditrysia</taxon>
        <taxon>Tineoidea</taxon>
        <taxon>Psychidae</taxon>
        <taxon>Oiketicinae</taxon>
        <taxon>Eumeta</taxon>
    </lineage>
</organism>
<evidence type="ECO:0000256" key="1">
    <source>
        <dbReference type="SAM" id="MobiDB-lite"/>
    </source>
</evidence>
<keyword evidence="3" id="KW-1185">Reference proteome</keyword>
<name>A0A4C1WU56_EUMVA</name>
<dbReference type="OrthoDB" id="7378278at2759"/>
<reference evidence="2 3" key="1">
    <citation type="journal article" date="2019" name="Commun. Biol.">
        <title>The bagworm genome reveals a unique fibroin gene that provides high tensile strength.</title>
        <authorList>
            <person name="Kono N."/>
            <person name="Nakamura H."/>
            <person name="Ohtoshi R."/>
            <person name="Tomita M."/>
            <person name="Numata K."/>
            <person name="Arakawa K."/>
        </authorList>
    </citation>
    <scope>NUCLEOTIDE SEQUENCE [LARGE SCALE GENOMIC DNA]</scope>
</reference>
<protein>
    <submittedName>
        <fullName evidence="2">Uncharacterized protein</fullName>
    </submittedName>
</protein>
<gene>
    <name evidence="2" type="ORF">EVAR_35980_1</name>
</gene>
<proteinExistence type="predicted"/>
<evidence type="ECO:0000313" key="3">
    <source>
        <dbReference type="Proteomes" id="UP000299102"/>
    </source>
</evidence>